<feature type="transmembrane region" description="Helical" evidence="2">
    <location>
        <begin position="298"/>
        <end position="318"/>
    </location>
</feature>
<dbReference type="GO" id="GO:0016747">
    <property type="term" value="F:acyltransferase activity, transferring groups other than amino-acyl groups"/>
    <property type="evidence" value="ECO:0007669"/>
    <property type="project" value="InterPro"/>
</dbReference>
<dbReference type="GO" id="GO:0016020">
    <property type="term" value="C:membrane"/>
    <property type="evidence" value="ECO:0007669"/>
    <property type="project" value="TreeGrafter"/>
</dbReference>
<protein>
    <recommendedName>
        <fullName evidence="3">Acyltransferase 3 domain-containing protein</fullName>
    </recommendedName>
</protein>
<feature type="transmembrane region" description="Helical" evidence="2">
    <location>
        <begin position="112"/>
        <end position="132"/>
    </location>
</feature>
<feature type="transmembrane region" description="Helical" evidence="2">
    <location>
        <begin position="215"/>
        <end position="234"/>
    </location>
</feature>
<sequence>MTVGVRASRAMASPDGGHSCGPDTLAADPRSAGASSVIATPFLLPLLIGVIERCHSRAGPSITDLNGRALRTAFALEDTHMNNRIAGFDGLRAIAVLMVFLQHRLFGDIGEIGHLGVWIFFALSGFLIIGILSTQRQRIEQNGSRFGAELKRFLFRRTLRIFPIYYLMLAAMCVLMRFGMASPELASGMPFHFAYLSNFWIGSVLHYWPGRYSHLWSLAIEEQFYLVFAPLLLLLAARRHLAVCAVIVVTGLVSLLAMRAAHWQEITIYTHPLSNFWLLALGGIGGLMVAGKTSRLRAWLGHSVTLFVLSLCLVGFCATEPAWSDLDNPLLFTAVSGVYGVCIAALVCSIACCRNAVVMGLLEARWLANLGRISYGFYLYHNLIPDLTRNHRAQALFGGVVPVWAHAAGIAASFAISLGLALLSWRIVEEPILRLKTRRAHADNAHSVLARTAGVTVTTRQGERSEHALTDEGTASDAARAHERGTHIAQE</sequence>
<evidence type="ECO:0000256" key="1">
    <source>
        <dbReference type="SAM" id="MobiDB-lite"/>
    </source>
</evidence>
<dbReference type="GO" id="GO:0009103">
    <property type="term" value="P:lipopolysaccharide biosynthetic process"/>
    <property type="evidence" value="ECO:0007669"/>
    <property type="project" value="TreeGrafter"/>
</dbReference>
<dbReference type="EMBL" id="CADIJZ010000007">
    <property type="protein sequence ID" value="CAB3672375.1"/>
    <property type="molecule type" value="Genomic_DNA"/>
</dbReference>
<feature type="transmembrane region" description="Helical" evidence="2">
    <location>
        <begin position="403"/>
        <end position="428"/>
    </location>
</feature>
<feature type="transmembrane region" description="Helical" evidence="2">
    <location>
        <begin position="273"/>
        <end position="291"/>
    </location>
</feature>
<dbReference type="Pfam" id="PF01757">
    <property type="entry name" value="Acyl_transf_3"/>
    <property type="match status" value="1"/>
</dbReference>
<dbReference type="InterPro" id="IPR002656">
    <property type="entry name" value="Acyl_transf_3_dom"/>
</dbReference>
<feature type="transmembrane region" description="Helical" evidence="2">
    <location>
        <begin position="330"/>
        <end position="352"/>
    </location>
</feature>
<dbReference type="Proteomes" id="UP000494205">
    <property type="component" value="Unassembled WGS sequence"/>
</dbReference>
<feature type="transmembrane region" description="Helical" evidence="2">
    <location>
        <begin position="241"/>
        <end position="261"/>
    </location>
</feature>
<organism evidence="4 5">
    <name type="scientific">Paraburkholderia rhynchosiae</name>
    <dbReference type="NCBI Taxonomy" id="487049"/>
    <lineage>
        <taxon>Bacteria</taxon>
        <taxon>Pseudomonadati</taxon>
        <taxon>Pseudomonadota</taxon>
        <taxon>Betaproteobacteria</taxon>
        <taxon>Burkholderiales</taxon>
        <taxon>Burkholderiaceae</taxon>
        <taxon>Paraburkholderia</taxon>
    </lineage>
</organism>
<reference evidence="4 5" key="1">
    <citation type="submission" date="2020-04" db="EMBL/GenBank/DDBJ databases">
        <authorList>
            <person name="De Canck E."/>
        </authorList>
    </citation>
    <scope>NUCLEOTIDE SEQUENCE [LARGE SCALE GENOMIC DNA]</scope>
    <source>
        <strain evidence="4 5">LMG 27174</strain>
    </source>
</reference>
<name>A0A6J5ATC1_9BURK</name>
<dbReference type="AlphaFoldDB" id="A0A6J5ATC1"/>
<keyword evidence="2" id="KW-0812">Transmembrane</keyword>
<feature type="transmembrane region" description="Helical" evidence="2">
    <location>
        <begin position="90"/>
        <end position="106"/>
    </location>
</feature>
<feature type="compositionally biased region" description="Basic and acidic residues" evidence="1">
    <location>
        <begin position="479"/>
        <end position="491"/>
    </location>
</feature>
<evidence type="ECO:0000256" key="2">
    <source>
        <dbReference type="SAM" id="Phobius"/>
    </source>
</evidence>
<keyword evidence="2" id="KW-1133">Transmembrane helix</keyword>
<feature type="domain" description="Acyltransferase 3" evidence="3">
    <location>
        <begin position="86"/>
        <end position="420"/>
    </location>
</feature>
<accession>A0A6J5ATC1</accession>
<dbReference type="PANTHER" id="PTHR23028:SF53">
    <property type="entry name" value="ACYL_TRANSF_3 DOMAIN-CONTAINING PROTEIN"/>
    <property type="match status" value="1"/>
</dbReference>
<evidence type="ECO:0000313" key="4">
    <source>
        <dbReference type="EMBL" id="CAB3672375.1"/>
    </source>
</evidence>
<dbReference type="InterPro" id="IPR050879">
    <property type="entry name" value="Acyltransferase_3"/>
</dbReference>
<keyword evidence="2" id="KW-0472">Membrane</keyword>
<evidence type="ECO:0000259" key="3">
    <source>
        <dbReference type="Pfam" id="PF01757"/>
    </source>
</evidence>
<feature type="compositionally biased region" description="Basic and acidic residues" evidence="1">
    <location>
        <begin position="461"/>
        <end position="470"/>
    </location>
</feature>
<dbReference type="PANTHER" id="PTHR23028">
    <property type="entry name" value="ACETYLTRANSFERASE"/>
    <property type="match status" value="1"/>
</dbReference>
<evidence type="ECO:0000313" key="5">
    <source>
        <dbReference type="Proteomes" id="UP000494205"/>
    </source>
</evidence>
<feature type="region of interest" description="Disordered" evidence="1">
    <location>
        <begin position="460"/>
        <end position="491"/>
    </location>
</feature>
<proteinExistence type="predicted"/>
<feature type="transmembrane region" description="Helical" evidence="2">
    <location>
        <begin position="161"/>
        <end position="180"/>
    </location>
</feature>
<feature type="region of interest" description="Disordered" evidence="1">
    <location>
        <begin position="1"/>
        <end position="25"/>
    </location>
</feature>
<gene>
    <name evidence="4" type="ORF">LMG27174_02205</name>
</gene>